<dbReference type="OrthoDB" id="5574467at2"/>
<dbReference type="AlphaFoldDB" id="A0A1Y6CT42"/>
<dbReference type="RefSeq" id="WP_125468789.1">
    <property type="nucleotide sequence ID" value="NZ_FXAM01000001.1"/>
</dbReference>
<reference evidence="1 2" key="1">
    <citation type="submission" date="2016-12" db="EMBL/GenBank/DDBJ databases">
        <authorList>
            <person name="Song W.-J."/>
            <person name="Kurnit D.M."/>
        </authorList>
    </citation>
    <scope>NUCLEOTIDE SEQUENCE [LARGE SCALE GENOMIC DNA]</scope>
    <source>
        <strain evidence="1 2">175</strain>
    </source>
</reference>
<dbReference type="EMBL" id="FXAM01000001">
    <property type="protein sequence ID" value="SMF93581.1"/>
    <property type="molecule type" value="Genomic_DNA"/>
</dbReference>
<name>A0A1Y6CT42_9GAMM</name>
<evidence type="ECO:0000313" key="2">
    <source>
        <dbReference type="Proteomes" id="UP000192923"/>
    </source>
</evidence>
<accession>A0A1Y6CT42</accession>
<dbReference type="STRING" id="1760988.SAMN02949497_0868"/>
<keyword evidence="2" id="KW-1185">Reference proteome</keyword>
<gene>
    <name evidence="1" type="ORF">SAMN02949497_0868</name>
</gene>
<proteinExistence type="predicted"/>
<evidence type="ECO:0000313" key="1">
    <source>
        <dbReference type="EMBL" id="SMF93581.1"/>
    </source>
</evidence>
<dbReference type="Proteomes" id="UP000192923">
    <property type="component" value="Unassembled WGS sequence"/>
</dbReference>
<protein>
    <submittedName>
        <fullName evidence="1">Uncharacterized protein</fullName>
    </submittedName>
</protein>
<sequence>MANIIGQVLGSIRGLFGGSPGVPPAPAPVAAEAQPEAAQLTGVAKYLAQLAAEEAAAQGPVVVEFDTGVGRYVAALAENPSPAQGTGVQRYLANLAVETAVSGETEADRAAAAAYRARAGGKTGVANYLGGLGLPEIPVVVKKTRVEQYLANLAASSAPAPAAAEAAPVPAEAPEAVAEPEAAVAAETPAASDWVDLAAGAKQCQASTLKGTQCRNTSGLERIQRTIEGKVYQFLACAHHIGESFKPYGGVLGG</sequence>
<organism evidence="1 2">
    <name type="scientific">Methylomagnum ishizawai</name>
    <dbReference type="NCBI Taxonomy" id="1760988"/>
    <lineage>
        <taxon>Bacteria</taxon>
        <taxon>Pseudomonadati</taxon>
        <taxon>Pseudomonadota</taxon>
        <taxon>Gammaproteobacteria</taxon>
        <taxon>Methylococcales</taxon>
        <taxon>Methylococcaceae</taxon>
        <taxon>Methylomagnum</taxon>
    </lineage>
</organism>